<keyword evidence="5" id="KW-0297">G-protein coupled receptor</keyword>
<keyword evidence="2" id="KW-1003">Cell membrane</keyword>
<comment type="subcellular location">
    <subcellularLocation>
        <location evidence="1">Cell membrane</location>
        <topology evidence="1">Multi-pass membrane protein</topology>
    </subcellularLocation>
</comment>
<name>A0ABM1ADJ4_APLCA</name>
<keyword evidence="4 11" id="KW-1133">Transmembrane helix</keyword>
<evidence type="ECO:0000256" key="2">
    <source>
        <dbReference type="ARBA" id="ARBA00022475"/>
    </source>
</evidence>
<dbReference type="Proteomes" id="UP000694888">
    <property type="component" value="Unplaced"/>
</dbReference>
<dbReference type="PANTHER" id="PTHR11866">
    <property type="entry name" value="G-PROTEIN COUPLED RECEPTOR FAMILY 1 MEMBER"/>
    <property type="match status" value="1"/>
</dbReference>
<evidence type="ECO:0000256" key="9">
    <source>
        <dbReference type="ARBA" id="ARBA00023224"/>
    </source>
</evidence>
<dbReference type="InterPro" id="IPR000276">
    <property type="entry name" value="GPCR_Rhodpsn"/>
</dbReference>
<evidence type="ECO:0000256" key="4">
    <source>
        <dbReference type="ARBA" id="ARBA00022989"/>
    </source>
</evidence>
<feature type="domain" description="G-protein coupled receptors family 1 profile" evidence="12">
    <location>
        <begin position="1"/>
        <end position="212"/>
    </location>
</feature>
<feature type="transmembrane region" description="Helical" evidence="11">
    <location>
        <begin position="149"/>
        <end position="169"/>
    </location>
</feature>
<evidence type="ECO:0000256" key="1">
    <source>
        <dbReference type="ARBA" id="ARBA00004651"/>
    </source>
</evidence>
<feature type="compositionally biased region" description="Basic and acidic residues" evidence="10">
    <location>
        <begin position="353"/>
        <end position="364"/>
    </location>
</feature>
<feature type="compositionally biased region" description="Polar residues" evidence="10">
    <location>
        <begin position="341"/>
        <end position="350"/>
    </location>
</feature>
<feature type="compositionally biased region" description="Polar residues" evidence="10">
    <location>
        <begin position="316"/>
        <end position="325"/>
    </location>
</feature>
<keyword evidence="7 14" id="KW-0675">Receptor</keyword>
<dbReference type="SUPFAM" id="SSF81321">
    <property type="entry name" value="Family A G protein-coupled receptor-like"/>
    <property type="match status" value="1"/>
</dbReference>
<dbReference type="InterPro" id="IPR017452">
    <property type="entry name" value="GPCR_Rhodpsn_7TM"/>
</dbReference>
<evidence type="ECO:0000256" key="10">
    <source>
        <dbReference type="SAM" id="MobiDB-lite"/>
    </source>
</evidence>
<proteinExistence type="predicted"/>
<evidence type="ECO:0000256" key="6">
    <source>
        <dbReference type="ARBA" id="ARBA00023136"/>
    </source>
</evidence>
<dbReference type="RefSeq" id="XP_012945629.1">
    <property type="nucleotide sequence ID" value="XM_013090175.2"/>
</dbReference>
<sequence length="371" mass="41045">MVTAGNTTLLIVLLMAAERFMVTKFPFQYSRLETTVSVNALLAGVVLVAVISGVLPIAGLGSYTQMWPGTWCFFDYRSDGVGNRFFSFYYSVIGLLVIVITIGLNITVIQSLWRMRRTRQITSSVRSSSYKMENGGSPRTSHPDHERRMVIFLMVIIIVFTVCYAPLMVRVIVNQVMLAGRDDVTAGGMDDAVDLWTVRLASVNQLLDPWVYIISRVTCCRGNRRDSQDETAFLSRPTSMAHRQTSQAAHTAHTINGSPGTNRNSSNTACVQGRFSRVWEQFRRVLGRKPPGGPAHAVGNQSCIPLTTPAVRENGAPNNHLNNSHHGTDSNLRDHHMDSNLYPSVSSAHNHVTKHEETSSDHVTEATSNVV</sequence>
<feature type="transmembrane region" description="Helical" evidence="11">
    <location>
        <begin position="88"/>
        <end position="109"/>
    </location>
</feature>
<evidence type="ECO:0000256" key="11">
    <source>
        <dbReference type="SAM" id="Phobius"/>
    </source>
</evidence>
<evidence type="ECO:0000256" key="5">
    <source>
        <dbReference type="ARBA" id="ARBA00023040"/>
    </source>
</evidence>
<keyword evidence="6 11" id="KW-0472">Membrane</keyword>
<reference evidence="14" key="1">
    <citation type="submission" date="2025-08" db="UniProtKB">
        <authorList>
            <consortium name="RefSeq"/>
        </authorList>
    </citation>
    <scope>IDENTIFICATION</scope>
</reference>
<feature type="compositionally biased region" description="Basic and acidic residues" evidence="10">
    <location>
        <begin position="326"/>
        <end position="338"/>
    </location>
</feature>
<organism evidence="13 14">
    <name type="scientific">Aplysia californica</name>
    <name type="common">California sea hare</name>
    <dbReference type="NCBI Taxonomy" id="6500"/>
    <lineage>
        <taxon>Eukaryota</taxon>
        <taxon>Metazoa</taxon>
        <taxon>Spiralia</taxon>
        <taxon>Lophotrochozoa</taxon>
        <taxon>Mollusca</taxon>
        <taxon>Gastropoda</taxon>
        <taxon>Heterobranchia</taxon>
        <taxon>Euthyneura</taxon>
        <taxon>Tectipleura</taxon>
        <taxon>Aplysiida</taxon>
        <taxon>Aplysioidea</taxon>
        <taxon>Aplysiidae</taxon>
        <taxon>Aplysia</taxon>
    </lineage>
</organism>
<evidence type="ECO:0000259" key="12">
    <source>
        <dbReference type="PROSITE" id="PS50262"/>
    </source>
</evidence>
<protein>
    <submittedName>
        <fullName evidence="14">Prostaglandin E2 receptor EP3 subtype</fullName>
    </submittedName>
</protein>
<gene>
    <name evidence="14" type="primary">LOC106013715</name>
</gene>
<evidence type="ECO:0000313" key="14">
    <source>
        <dbReference type="RefSeq" id="XP_012945629.1"/>
    </source>
</evidence>
<dbReference type="PROSITE" id="PS50262">
    <property type="entry name" value="G_PROTEIN_RECEP_F1_2"/>
    <property type="match status" value="1"/>
</dbReference>
<evidence type="ECO:0000256" key="3">
    <source>
        <dbReference type="ARBA" id="ARBA00022692"/>
    </source>
</evidence>
<evidence type="ECO:0000313" key="13">
    <source>
        <dbReference type="Proteomes" id="UP000694888"/>
    </source>
</evidence>
<dbReference type="Gene3D" id="1.20.1070.10">
    <property type="entry name" value="Rhodopsin 7-helix transmembrane proteins"/>
    <property type="match status" value="1"/>
</dbReference>
<feature type="region of interest" description="Disordered" evidence="10">
    <location>
        <begin position="308"/>
        <end position="371"/>
    </location>
</feature>
<keyword evidence="8" id="KW-0325">Glycoprotein</keyword>
<keyword evidence="13" id="KW-1185">Reference proteome</keyword>
<accession>A0ABM1ADJ4</accession>
<feature type="transmembrane region" description="Helical" evidence="11">
    <location>
        <begin position="34"/>
        <end position="58"/>
    </location>
</feature>
<dbReference type="InterPro" id="IPR008365">
    <property type="entry name" value="Prostanoid_rcpt"/>
</dbReference>
<dbReference type="Pfam" id="PF00001">
    <property type="entry name" value="7tm_1"/>
    <property type="match status" value="1"/>
</dbReference>
<keyword evidence="9" id="KW-0807">Transducer</keyword>
<evidence type="ECO:0000256" key="7">
    <source>
        <dbReference type="ARBA" id="ARBA00023170"/>
    </source>
</evidence>
<dbReference type="GeneID" id="106013715"/>
<keyword evidence="3 11" id="KW-0812">Transmembrane</keyword>
<dbReference type="PANTHER" id="PTHR11866:SF16">
    <property type="entry name" value="PROSTAGLANDIN E2 RECEPTOR EP4 SUBTYPE-LIKE PROTEIN"/>
    <property type="match status" value="1"/>
</dbReference>
<evidence type="ECO:0000256" key="8">
    <source>
        <dbReference type="ARBA" id="ARBA00023180"/>
    </source>
</evidence>
<feature type="transmembrane region" description="Helical" evidence="11">
    <location>
        <begin position="6"/>
        <end position="22"/>
    </location>
</feature>